<protein>
    <recommendedName>
        <fullName evidence="3">HMA domain-containing protein</fullName>
    </recommendedName>
</protein>
<sequence length="200" mass="21666">MLTNGYSTSNKMPEIIDKASLKTPVKPISTKVVSSTPGRLRLRVAHSHRQVEKMQHIADVLSANSHINQVKTNVSHGSIVINHDGEDGSLENVLATLKDLGIIFADVTEGNTEAAAGISSAVVDLNQRVKQSTHGAIDLRFLFPLGLASLSLRQLLNKGLQIETIPWYVLAWYAFDSFIKLHGTSQKQSTNDSKGVGGRG</sequence>
<dbReference type="AlphaFoldDB" id="A0A846H697"/>
<dbReference type="RefSeq" id="WP_039752443.1">
    <property type="nucleotide sequence ID" value="NZ_JTCM02000015.1"/>
</dbReference>
<dbReference type="EMBL" id="JTCM02000015">
    <property type="protein sequence ID" value="NEU72892.1"/>
    <property type="molecule type" value="Genomic_DNA"/>
</dbReference>
<name>A0A846H697_9CYAN</name>
<dbReference type="Proteomes" id="UP000031549">
    <property type="component" value="Unassembled WGS sequence"/>
</dbReference>
<comment type="caution">
    <text evidence="1">The sequence shown here is derived from an EMBL/GenBank/DDBJ whole genome shotgun (WGS) entry which is preliminary data.</text>
</comment>
<evidence type="ECO:0000313" key="1">
    <source>
        <dbReference type="EMBL" id="NEU72892.1"/>
    </source>
</evidence>
<reference evidence="1 2" key="1">
    <citation type="journal article" date="2015" name="Genome Announc.">
        <title>Draft Genome Sequence of Cyanobacterium Hassallia byssoidea Strain VB512170, Isolated from Monuments in India.</title>
        <authorList>
            <person name="Singh D."/>
            <person name="Chandrababunaidu M.M."/>
            <person name="Panda A."/>
            <person name="Sen D."/>
            <person name="Bhattacharyya S."/>
            <person name="Adhikary S.P."/>
            <person name="Tripathy S."/>
        </authorList>
    </citation>
    <scope>NUCLEOTIDE SEQUENCE [LARGE SCALE GENOMIC DNA]</scope>
    <source>
        <strain evidence="1 2">VB512170</strain>
    </source>
</reference>
<accession>A0A846H697</accession>
<proteinExistence type="predicted"/>
<evidence type="ECO:0000313" key="2">
    <source>
        <dbReference type="Proteomes" id="UP000031549"/>
    </source>
</evidence>
<organism evidence="1 2">
    <name type="scientific">Hassallia byssoidea VB512170</name>
    <dbReference type="NCBI Taxonomy" id="1304833"/>
    <lineage>
        <taxon>Bacteria</taxon>
        <taxon>Bacillati</taxon>
        <taxon>Cyanobacteriota</taxon>
        <taxon>Cyanophyceae</taxon>
        <taxon>Nostocales</taxon>
        <taxon>Tolypothrichaceae</taxon>
        <taxon>Hassallia</taxon>
    </lineage>
</organism>
<gene>
    <name evidence="1" type="ORF">PI95_010030</name>
</gene>
<keyword evidence="2" id="KW-1185">Reference proteome</keyword>
<dbReference type="Pfam" id="PF19991">
    <property type="entry name" value="HMA_2"/>
    <property type="match status" value="1"/>
</dbReference>
<evidence type="ECO:0008006" key="3">
    <source>
        <dbReference type="Google" id="ProtNLM"/>
    </source>
</evidence>